<feature type="chain" id="PRO_5013368755" description="PBP domain-containing protein" evidence="1">
    <location>
        <begin position="23"/>
        <end position="529"/>
    </location>
</feature>
<keyword evidence="1" id="KW-0732">Signal</keyword>
<dbReference type="RefSeq" id="WP_085216433.1">
    <property type="nucleotide sequence ID" value="NZ_FXAM01000002.1"/>
</dbReference>
<evidence type="ECO:0000313" key="2">
    <source>
        <dbReference type="EMBL" id="SMF97397.1"/>
    </source>
</evidence>
<evidence type="ECO:0000313" key="3">
    <source>
        <dbReference type="Proteomes" id="UP000192923"/>
    </source>
</evidence>
<dbReference type="Proteomes" id="UP000192923">
    <property type="component" value="Unassembled WGS sequence"/>
</dbReference>
<accession>A0A1Y6D410</accession>
<dbReference type="SUPFAM" id="SSF53850">
    <property type="entry name" value="Periplasmic binding protein-like II"/>
    <property type="match status" value="1"/>
</dbReference>
<dbReference type="EMBL" id="FXAM01000002">
    <property type="protein sequence ID" value="SMF97397.1"/>
    <property type="molecule type" value="Genomic_DNA"/>
</dbReference>
<name>A0A1Y6D410_9GAMM</name>
<evidence type="ECO:0000256" key="1">
    <source>
        <dbReference type="SAM" id="SignalP"/>
    </source>
</evidence>
<dbReference type="Gene3D" id="3.40.190.10">
    <property type="entry name" value="Periplasmic binding protein-like II"/>
    <property type="match status" value="1"/>
</dbReference>
<dbReference type="STRING" id="1760988.SAMN02949497_0424"/>
<reference evidence="2 3" key="1">
    <citation type="submission" date="2016-12" db="EMBL/GenBank/DDBJ databases">
        <authorList>
            <person name="Song W.-J."/>
            <person name="Kurnit D.M."/>
        </authorList>
    </citation>
    <scope>NUCLEOTIDE SEQUENCE [LARGE SCALE GENOMIC DNA]</scope>
    <source>
        <strain evidence="2 3">175</strain>
    </source>
</reference>
<evidence type="ECO:0008006" key="4">
    <source>
        <dbReference type="Google" id="ProtNLM"/>
    </source>
</evidence>
<protein>
    <recommendedName>
        <fullName evidence="4">PBP domain-containing protein</fullName>
    </recommendedName>
</protein>
<organism evidence="2 3">
    <name type="scientific">Methylomagnum ishizawai</name>
    <dbReference type="NCBI Taxonomy" id="1760988"/>
    <lineage>
        <taxon>Bacteria</taxon>
        <taxon>Pseudomonadati</taxon>
        <taxon>Pseudomonadota</taxon>
        <taxon>Gammaproteobacteria</taxon>
        <taxon>Methylococcales</taxon>
        <taxon>Methylococcaceae</taxon>
        <taxon>Methylomagnum</taxon>
    </lineage>
</organism>
<dbReference type="AlphaFoldDB" id="A0A1Y6D410"/>
<dbReference type="OrthoDB" id="5559748at2"/>
<keyword evidence="3" id="KW-1185">Reference proteome</keyword>
<sequence length="529" mass="54469">MKLKALSFAIAAATVLPQTTFAALPNGGVDPTTVASQYILRYAGSSATDNLTFDAMLKDICASNITVLNKPTNTTVTKSDGTTGILPKLGNYFGVACVAKTTAQNSKIDSTISGQTIMLLKRSEGGSAYGVQTLISNNPVAQIDPASCTTDGTYVSPIVGTVDAVKCNNSGTATTAVNVVPDAGVSDVDPAMFRGVNVPLGFTGVTSASASATFGTVKSVVGQVFGVVVNTNLRNALQVAQGLKSGGASCKGLDTEVCMPSMSKQLLASLFTGKVTQWNQIQVNGKPFTDTTNVIPGITLPTPTVSAGSSFYPVKICRRTPGSGTQAAINNVIMDTPCNGGGLAPLAGNTSNVTQGSGSGDAINCLKAWNTGTQQVISTDKSPGSVTVPSKAGDTGWAIGLMGLEKADANFKFIKVDGVAPTLKNAHDGKYPLWAEATVQWRKDLAPASKVGFAQTFKNLVGSASTLANLNSLMPAPTYMALSTVTGQVPDAVLKLTNPVIAYTRTTTNTDNCRVPSMNAAYNSKTPSF</sequence>
<proteinExistence type="predicted"/>
<feature type="signal peptide" evidence="1">
    <location>
        <begin position="1"/>
        <end position="22"/>
    </location>
</feature>
<gene>
    <name evidence="2" type="ORF">SAMN02949497_0424</name>
</gene>